<keyword evidence="1" id="KW-0597">Phosphoprotein</keyword>
<dbReference type="RefSeq" id="WP_353960044.1">
    <property type="nucleotide sequence ID" value="NZ_JAUFQR010000003.1"/>
</dbReference>
<dbReference type="InterPro" id="IPR011006">
    <property type="entry name" value="CheY-like_superfamily"/>
</dbReference>
<evidence type="ECO:0000313" key="3">
    <source>
        <dbReference type="EMBL" id="MFC3755022.1"/>
    </source>
</evidence>
<dbReference type="Gene3D" id="3.40.50.2300">
    <property type="match status" value="1"/>
</dbReference>
<protein>
    <submittedName>
        <fullName evidence="3">Response regulator</fullName>
    </submittedName>
</protein>
<dbReference type="EMBL" id="JBHRYO010000001">
    <property type="protein sequence ID" value="MFC3755022.1"/>
    <property type="molecule type" value="Genomic_DNA"/>
</dbReference>
<evidence type="ECO:0000313" key="4">
    <source>
        <dbReference type="Proteomes" id="UP001595735"/>
    </source>
</evidence>
<evidence type="ECO:0000259" key="2">
    <source>
        <dbReference type="PROSITE" id="PS50110"/>
    </source>
</evidence>
<evidence type="ECO:0000256" key="1">
    <source>
        <dbReference type="PROSITE-ProRule" id="PRU00169"/>
    </source>
</evidence>
<organism evidence="3 4">
    <name type="scientific">Chryseobacterium tructae</name>
    <dbReference type="NCBI Taxonomy" id="1037380"/>
    <lineage>
        <taxon>Bacteria</taxon>
        <taxon>Pseudomonadati</taxon>
        <taxon>Bacteroidota</taxon>
        <taxon>Flavobacteriia</taxon>
        <taxon>Flavobacteriales</taxon>
        <taxon>Weeksellaceae</taxon>
        <taxon>Chryseobacterium group</taxon>
        <taxon>Chryseobacterium</taxon>
    </lineage>
</organism>
<keyword evidence="4" id="KW-1185">Reference proteome</keyword>
<feature type="domain" description="Response regulatory" evidence="2">
    <location>
        <begin position="8"/>
        <end position="136"/>
    </location>
</feature>
<accession>A0ABV7XR90</accession>
<feature type="modified residue" description="4-aspartylphosphate" evidence="1">
    <location>
        <position position="63"/>
    </location>
</feature>
<comment type="caution">
    <text evidence="3">The sequence shown here is derived from an EMBL/GenBank/DDBJ whole genome shotgun (WGS) entry which is preliminary data.</text>
</comment>
<gene>
    <name evidence="3" type="ORF">ACFONJ_03415</name>
</gene>
<proteinExistence type="predicted"/>
<reference evidence="4" key="1">
    <citation type="journal article" date="2019" name="Int. J. Syst. Evol. Microbiol.">
        <title>The Global Catalogue of Microorganisms (GCM) 10K type strain sequencing project: providing services to taxonomists for standard genome sequencing and annotation.</title>
        <authorList>
            <consortium name="The Broad Institute Genomics Platform"/>
            <consortium name="The Broad Institute Genome Sequencing Center for Infectious Disease"/>
            <person name="Wu L."/>
            <person name="Ma J."/>
        </authorList>
    </citation>
    <scope>NUCLEOTIDE SEQUENCE [LARGE SCALE GENOMIC DNA]</scope>
    <source>
        <strain evidence="4">CECT 7798</strain>
    </source>
</reference>
<dbReference type="InterPro" id="IPR001789">
    <property type="entry name" value="Sig_transdc_resp-reg_receiver"/>
</dbReference>
<sequence>MKKEMFKKILIAEDHESSSISVQRTLEDLNISDADYVYYCDDAVAKIQKSIRETNFYDLLITDLSFEEDHHEQKIKDGKELIKTIKDLQPSLKTIVFSSEHKSGIINSLFTEYGINGFVRKARNDAKDLKKAIASVYEGNNYLSLDLKQEVKKLNSYEFSEYDTTLVSLLSQGVLQKNIPVYLQNNNIKPNSLSSVEKKLNSLKEELGITNNEQLVAFCKDLGII</sequence>
<dbReference type="Proteomes" id="UP001595735">
    <property type="component" value="Unassembled WGS sequence"/>
</dbReference>
<dbReference type="PROSITE" id="PS50110">
    <property type="entry name" value="RESPONSE_REGULATORY"/>
    <property type="match status" value="1"/>
</dbReference>
<dbReference type="SUPFAM" id="SSF52172">
    <property type="entry name" value="CheY-like"/>
    <property type="match status" value="1"/>
</dbReference>
<name>A0ABV7XR90_9FLAO</name>
<dbReference type="Pfam" id="PF00072">
    <property type="entry name" value="Response_reg"/>
    <property type="match status" value="1"/>
</dbReference>